<evidence type="ECO:0008006" key="3">
    <source>
        <dbReference type="Google" id="ProtNLM"/>
    </source>
</evidence>
<evidence type="ECO:0000313" key="1">
    <source>
        <dbReference type="EMBL" id="MEF2967538.1"/>
    </source>
</evidence>
<accession>A0ABU7VUW4</accession>
<proteinExistence type="predicted"/>
<reference evidence="1 2" key="1">
    <citation type="submission" date="2024-02" db="EMBL/GenBank/DDBJ databases">
        <title>A nitrogen-fixing paenibacillus bacterium.</title>
        <authorList>
            <person name="Zhang W.L."/>
            <person name="Chen S.F."/>
        </authorList>
    </citation>
    <scope>NUCLEOTIDE SEQUENCE [LARGE SCALE GENOMIC DNA]</scope>
    <source>
        <strain evidence="1 2">M1</strain>
    </source>
</reference>
<dbReference type="RefSeq" id="WP_331847757.1">
    <property type="nucleotide sequence ID" value="NZ_JAZHPZ010000008.1"/>
</dbReference>
<evidence type="ECO:0000313" key="2">
    <source>
        <dbReference type="Proteomes" id="UP001306950"/>
    </source>
</evidence>
<sequence>MGKRRLVIGFLLLAVVLFLAAALLYIRPAENLDLQYSDISWKDKLRHMAETRKAELTLSEQELNQLAKRELNEYIAEHTLPVQITGAEFHLNGEHLTADLNLAWGALDAGVAADYRMEYTGGGLTLTPESLAVRNLSLTPDAFGLEPIVIDFGTYLPDIVEVKDMSFPGKSVKMEFALDWLEVARYLDLL</sequence>
<protein>
    <recommendedName>
        <fullName evidence="3">DUF2140 family protein</fullName>
    </recommendedName>
</protein>
<organism evidence="1 2">
    <name type="scientific">Paenibacillus haidiansis</name>
    <dbReference type="NCBI Taxonomy" id="1574488"/>
    <lineage>
        <taxon>Bacteria</taxon>
        <taxon>Bacillati</taxon>
        <taxon>Bacillota</taxon>
        <taxon>Bacilli</taxon>
        <taxon>Bacillales</taxon>
        <taxon>Paenibacillaceae</taxon>
        <taxon>Paenibacillus</taxon>
    </lineage>
</organism>
<dbReference type="Proteomes" id="UP001306950">
    <property type="component" value="Unassembled WGS sequence"/>
</dbReference>
<gene>
    <name evidence="1" type="ORF">V3851_17055</name>
</gene>
<name>A0ABU7VUW4_9BACL</name>
<keyword evidence="2" id="KW-1185">Reference proteome</keyword>
<comment type="caution">
    <text evidence="1">The sequence shown here is derived from an EMBL/GenBank/DDBJ whole genome shotgun (WGS) entry which is preliminary data.</text>
</comment>
<dbReference type="EMBL" id="JAZHPZ010000008">
    <property type="protein sequence ID" value="MEF2967538.1"/>
    <property type="molecule type" value="Genomic_DNA"/>
</dbReference>